<feature type="domain" description="HAT C-terminal dimerisation" evidence="1">
    <location>
        <begin position="471"/>
        <end position="529"/>
    </location>
</feature>
<gene>
    <name evidence="3" type="primary">LOC115231367</name>
</gene>
<sequence length="540" mass="63124">MAWEFPERPSGKGLLWKQIFHIETITKWGPSGSATIASLRVTRLLVKHKKPFTDGEILKSCFLEAADSLFDGMKNKQEISNCIKELQLSKQSIVRRAESISENVLSQLKKDLYACSCFSLQFDESNDAIDIAQLCVFSRLIFHDLTVKEELFAIIPMKERTTGENIYNSFKTFLLSFELLPLMKKLVSITTDGAPAMIGNQNGFIAFCRKDEHFPKFLSYHCIIHQHALCGKMLNFNYVMETTVKIINSIRAKPLQRRLFRLFLEQVDAIYGDLPLHCDIRWLSKGLILSRFRELLSYIKEFSKENNKNWHFLENPDWLINLAFLTDITSKLNELNLELQGKNRYIIDMISSINAFIMKLELWISQIRKENFTHFPNIEDEFTKQLVNKNHYVNEFAMVLEKIMNEFNNRFSDFKKITILCSFFVSPSMDVDIENISEEFSKMFDVDRRKSQIEIINLKNDITLKLHSNVNMWKFMSQEKYPILIDSYQRILSCFGSTYLSETLFSSMKMIKSQHRTRLTDDHLGDCMRIAKAYTSQNLK</sequence>
<accession>A0A6P7U767</accession>
<dbReference type="RefSeq" id="XP_029657272.1">
    <property type="nucleotide sequence ID" value="XM_029801412.1"/>
</dbReference>
<name>A0A6P7U767_9MOLL</name>
<dbReference type="AlphaFoldDB" id="A0A6P7U767"/>
<protein>
    <submittedName>
        <fullName evidence="3">General transcription factor II-I repeat domain-containing protein 2A-like</fullName>
    </submittedName>
</protein>
<dbReference type="PANTHER" id="PTHR45913:SF21">
    <property type="entry name" value="DUF4371 DOMAIN-CONTAINING PROTEIN"/>
    <property type="match status" value="1"/>
</dbReference>
<evidence type="ECO:0000313" key="3">
    <source>
        <dbReference type="RefSeq" id="XP_029657272.1"/>
    </source>
</evidence>
<dbReference type="InterPro" id="IPR012337">
    <property type="entry name" value="RNaseH-like_sf"/>
</dbReference>
<evidence type="ECO:0000313" key="2">
    <source>
        <dbReference type="Proteomes" id="UP000515154"/>
    </source>
</evidence>
<organism evidence="2 3">
    <name type="scientific">Octopus sinensis</name>
    <name type="common">East Asian common octopus</name>
    <dbReference type="NCBI Taxonomy" id="2607531"/>
    <lineage>
        <taxon>Eukaryota</taxon>
        <taxon>Metazoa</taxon>
        <taxon>Spiralia</taxon>
        <taxon>Lophotrochozoa</taxon>
        <taxon>Mollusca</taxon>
        <taxon>Cephalopoda</taxon>
        <taxon>Coleoidea</taxon>
        <taxon>Octopodiformes</taxon>
        <taxon>Octopoda</taxon>
        <taxon>Incirrata</taxon>
        <taxon>Octopodidae</taxon>
        <taxon>Octopus</taxon>
    </lineage>
</organism>
<dbReference type="InterPro" id="IPR008906">
    <property type="entry name" value="HATC_C_dom"/>
</dbReference>
<dbReference type="Proteomes" id="UP000515154">
    <property type="component" value="Unplaced"/>
</dbReference>
<dbReference type="Pfam" id="PF05699">
    <property type="entry name" value="Dimer_Tnp_hAT"/>
    <property type="match status" value="1"/>
</dbReference>
<proteinExistence type="predicted"/>
<dbReference type="GO" id="GO:0046983">
    <property type="term" value="F:protein dimerization activity"/>
    <property type="evidence" value="ECO:0007669"/>
    <property type="project" value="InterPro"/>
</dbReference>
<reference evidence="3" key="1">
    <citation type="submission" date="2025-08" db="UniProtKB">
        <authorList>
            <consortium name="RefSeq"/>
        </authorList>
    </citation>
    <scope>IDENTIFICATION</scope>
</reference>
<evidence type="ECO:0000259" key="1">
    <source>
        <dbReference type="Pfam" id="PF05699"/>
    </source>
</evidence>
<keyword evidence="2" id="KW-1185">Reference proteome</keyword>
<dbReference type="SUPFAM" id="SSF53098">
    <property type="entry name" value="Ribonuclease H-like"/>
    <property type="match status" value="1"/>
</dbReference>
<dbReference type="KEGG" id="osn:115231367"/>
<dbReference type="PANTHER" id="PTHR45913">
    <property type="entry name" value="EPM2A-INTERACTING PROTEIN 1"/>
    <property type="match status" value="1"/>
</dbReference>